<feature type="coiled-coil region" evidence="1">
    <location>
        <begin position="29"/>
        <end position="69"/>
    </location>
</feature>
<protein>
    <submittedName>
        <fullName evidence="2">Uncharacterized protein</fullName>
    </submittedName>
</protein>
<evidence type="ECO:0000313" key="2">
    <source>
        <dbReference type="EMBL" id="EOY22338.1"/>
    </source>
</evidence>
<name>A0A061FZ52_THECC</name>
<reference evidence="2 3" key="1">
    <citation type="journal article" date="2013" name="Genome Biol.">
        <title>The genome sequence of the most widely cultivated cacao type and its use to identify candidate genes regulating pod color.</title>
        <authorList>
            <person name="Motamayor J.C."/>
            <person name="Mockaitis K."/>
            <person name="Schmutz J."/>
            <person name="Haiminen N."/>
            <person name="Iii D.L."/>
            <person name="Cornejo O."/>
            <person name="Findley S.D."/>
            <person name="Zheng P."/>
            <person name="Utro F."/>
            <person name="Royaert S."/>
            <person name="Saski C."/>
            <person name="Jenkins J."/>
            <person name="Podicheti R."/>
            <person name="Zhao M."/>
            <person name="Scheffler B.E."/>
            <person name="Stack J.C."/>
            <person name="Feltus F.A."/>
            <person name="Mustiga G.M."/>
            <person name="Amores F."/>
            <person name="Phillips W."/>
            <person name="Marelli J.P."/>
            <person name="May G.D."/>
            <person name="Shapiro H."/>
            <person name="Ma J."/>
            <person name="Bustamante C.D."/>
            <person name="Schnell R.J."/>
            <person name="Main D."/>
            <person name="Gilbert D."/>
            <person name="Parida L."/>
            <person name="Kuhn D.N."/>
        </authorList>
    </citation>
    <scope>NUCLEOTIDE SEQUENCE [LARGE SCALE GENOMIC DNA]</scope>
    <source>
        <strain evidence="3">cv. Matina 1-6</strain>
    </source>
</reference>
<dbReference type="HOGENOM" id="CLU_2138065_0_0_1"/>
<dbReference type="Gramene" id="EOY22338">
    <property type="protein sequence ID" value="EOY22338"/>
    <property type="gene ID" value="TCM_014538"/>
</dbReference>
<organism evidence="2 3">
    <name type="scientific">Theobroma cacao</name>
    <name type="common">Cacao</name>
    <name type="synonym">Cocoa</name>
    <dbReference type="NCBI Taxonomy" id="3641"/>
    <lineage>
        <taxon>Eukaryota</taxon>
        <taxon>Viridiplantae</taxon>
        <taxon>Streptophyta</taxon>
        <taxon>Embryophyta</taxon>
        <taxon>Tracheophyta</taxon>
        <taxon>Spermatophyta</taxon>
        <taxon>Magnoliopsida</taxon>
        <taxon>eudicotyledons</taxon>
        <taxon>Gunneridae</taxon>
        <taxon>Pentapetalae</taxon>
        <taxon>rosids</taxon>
        <taxon>malvids</taxon>
        <taxon>Malvales</taxon>
        <taxon>Malvaceae</taxon>
        <taxon>Byttnerioideae</taxon>
        <taxon>Theobroma</taxon>
    </lineage>
</organism>
<proteinExistence type="predicted"/>
<dbReference type="EMBL" id="CM001881">
    <property type="protein sequence ID" value="EOY22338.1"/>
    <property type="molecule type" value="Genomic_DNA"/>
</dbReference>
<evidence type="ECO:0000313" key="3">
    <source>
        <dbReference type="Proteomes" id="UP000026915"/>
    </source>
</evidence>
<keyword evidence="3" id="KW-1185">Reference proteome</keyword>
<gene>
    <name evidence="2" type="ORF">TCM_014538</name>
</gene>
<keyword evidence="1" id="KW-0175">Coiled coil</keyword>
<dbReference type="InParanoid" id="A0A061FZ52"/>
<evidence type="ECO:0000256" key="1">
    <source>
        <dbReference type="SAM" id="Coils"/>
    </source>
</evidence>
<sequence>MDMKSEGKLSFDAHLSSQIKDICKCVDNKEELKSEIKSLKYEIEKLRGLLEYDKNNQKLKEKEKQQEYECHDPELPIEPVTTVAKPRQIFFTPNVDRNLARLSYQLSHFPGEQ</sequence>
<accession>A0A061FZ52</accession>
<dbReference type="Proteomes" id="UP000026915">
    <property type="component" value="Chromosome 3"/>
</dbReference>
<dbReference type="AlphaFoldDB" id="A0A061FZ52"/>